<keyword evidence="6" id="KW-1185">Reference proteome</keyword>
<dbReference type="EMBL" id="JBHTLS010000135">
    <property type="protein sequence ID" value="MFD1107430.1"/>
    <property type="molecule type" value="Genomic_DNA"/>
</dbReference>
<organism evidence="5 6">
    <name type="scientific">Sphingobium olei</name>
    <dbReference type="NCBI Taxonomy" id="420955"/>
    <lineage>
        <taxon>Bacteria</taxon>
        <taxon>Pseudomonadati</taxon>
        <taxon>Pseudomonadota</taxon>
        <taxon>Alphaproteobacteria</taxon>
        <taxon>Sphingomonadales</taxon>
        <taxon>Sphingomonadaceae</taxon>
        <taxon>Sphingobium</taxon>
    </lineage>
</organism>
<dbReference type="InterPro" id="IPR039420">
    <property type="entry name" value="WalR-like"/>
</dbReference>
<dbReference type="InterPro" id="IPR001789">
    <property type="entry name" value="Sig_transdc_resp-reg_receiver"/>
</dbReference>
<feature type="domain" description="Response regulatory" evidence="3">
    <location>
        <begin position="9"/>
        <end position="123"/>
    </location>
</feature>
<dbReference type="InterPro" id="IPR007492">
    <property type="entry name" value="LytTR_DNA-bd_dom"/>
</dbReference>
<dbReference type="PANTHER" id="PTHR48111">
    <property type="entry name" value="REGULATOR OF RPOS"/>
    <property type="match status" value="1"/>
</dbReference>
<dbReference type="SMART" id="SM00850">
    <property type="entry name" value="LytTR"/>
    <property type="match status" value="1"/>
</dbReference>
<keyword evidence="1" id="KW-0238">DNA-binding</keyword>
<feature type="domain" description="HTH LytTR-type" evidence="4">
    <location>
        <begin position="149"/>
        <end position="253"/>
    </location>
</feature>
<evidence type="ECO:0000256" key="2">
    <source>
        <dbReference type="PROSITE-ProRule" id="PRU00169"/>
    </source>
</evidence>
<dbReference type="InterPro" id="IPR011006">
    <property type="entry name" value="CheY-like_superfamily"/>
</dbReference>
<dbReference type="Gene3D" id="3.40.50.2300">
    <property type="match status" value="1"/>
</dbReference>
<evidence type="ECO:0000313" key="5">
    <source>
        <dbReference type="EMBL" id="MFD1107430.1"/>
    </source>
</evidence>
<comment type="caution">
    <text evidence="5">The sequence shown here is derived from an EMBL/GenBank/DDBJ whole genome shotgun (WGS) entry which is preliminary data.</text>
</comment>
<dbReference type="PROSITE" id="PS50110">
    <property type="entry name" value="RESPONSE_REGULATORY"/>
    <property type="match status" value="1"/>
</dbReference>
<name>A0ABW3P6G0_9SPHN</name>
<gene>
    <name evidence="5" type="ORF">ACFQ24_21390</name>
</gene>
<accession>A0ABW3P6G0</accession>
<proteinExistence type="predicted"/>
<protein>
    <submittedName>
        <fullName evidence="5">LytR/AlgR family response regulator transcription factor</fullName>
    </submittedName>
</protein>
<evidence type="ECO:0000313" key="6">
    <source>
        <dbReference type="Proteomes" id="UP001597203"/>
    </source>
</evidence>
<reference evidence="6" key="1">
    <citation type="journal article" date="2019" name="Int. J. Syst. Evol. Microbiol.">
        <title>The Global Catalogue of Microorganisms (GCM) 10K type strain sequencing project: providing services to taxonomists for standard genome sequencing and annotation.</title>
        <authorList>
            <consortium name="The Broad Institute Genomics Platform"/>
            <consortium name="The Broad Institute Genome Sequencing Center for Infectious Disease"/>
            <person name="Wu L."/>
            <person name="Ma J."/>
        </authorList>
    </citation>
    <scope>NUCLEOTIDE SEQUENCE [LARGE SCALE GENOMIC DNA]</scope>
    <source>
        <strain evidence="6">CCUG 54329</strain>
    </source>
</reference>
<dbReference type="PROSITE" id="PS50930">
    <property type="entry name" value="HTH_LYTTR"/>
    <property type="match status" value="1"/>
</dbReference>
<dbReference type="Pfam" id="PF04397">
    <property type="entry name" value="LytTR"/>
    <property type="match status" value="1"/>
</dbReference>
<feature type="modified residue" description="4-aspartylphosphate" evidence="2">
    <location>
        <position position="60"/>
    </location>
</feature>
<dbReference type="RefSeq" id="WP_380914978.1">
    <property type="nucleotide sequence ID" value="NZ_JBHTLS010000135.1"/>
</dbReference>
<evidence type="ECO:0000256" key="1">
    <source>
        <dbReference type="ARBA" id="ARBA00023125"/>
    </source>
</evidence>
<sequence>MSYTAPSIRTLIVDDEPLAIERLQMLCAREPRIALVGTATDGEAALRLIEGLRPDLVMLDIAMPLLDGIGVARAVGRMGIRPAVIFVTAFEGFAVEAFDLAAVDYMLKPVAHDRLTRAVGRVEIALRNRAPEDVAAAPAAPAPEWAEEFWVPHRSELIRIAADQIDRIEAERDYMRLHVGTHSYLLHQTISSLEERLDPQQFVRLHRSHIVRRDHIARLRHDGSGVWFAALADGSEIRIGRTFLANARAMTGR</sequence>
<evidence type="ECO:0000259" key="3">
    <source>
        <dbReference type="PROSITE" id="PS50110"/>
    </source>
</evidence>
<dbReference type="SUPFAM" id="SSF52172">
    <property type="entry name" value="CheY-like"/>
    <property type="match status" value="1"/>
</dbReference>
<dbReference type="PANTHER" id="PTHR48111:SF69">
    <property type="entry name" value="RESPONSE REGULATOR RECEIVER"/>
    <property type="match status" value="1"/>
</dbReference>
<dbReference type="Pfam" id="PF00072">
    <property type="entry name" value="Response_reg"/>
    <property type="match status" value="1"/>
</dbReference>
<dbReference type="Proteomes" id="UP001597203">
    <property type="component" value="Unassembled WGS sequence"/>
</dbReference>
<keyword evidence="2" id="KW-0597">Phosphoprotein</keyword>
<dbReference type="SMART" id="SM00448">
    <property type="entry name" value="REC"/>
    <property type="match status" value="1"/>
</dbReference>
<evidence type="ECO:0000259" key="4">
    <source>
        <dbReference type="PROSITE" id="PS50930"/>
    </source>
</evidence>
<dbReference type="Gene3D" id="2.40.50.1020">
    <property type="entry name" value="LytTr DNA-binding domain"/>
    <property type="match status" value="1"/>
</dbReference>